<dbReference type="PANTHER" id="PTHR43205">
    <property type="entry name" value="PROSTAGLANDIN REDUCTASE"/>
    <property type="match status" value="1"/>
</dbReference>
<dbReference type="EMBL" id="CACVAT010000174">
    <property type="protein sequence ID" value="CAA6811599.1"/>
    <property type="molecule type" value="Genomic_DNA"/>
</dbReference>
<evidence type="ECO:0000313" key="2">
    <source>
        <dbReference type="EMBL" id="CAA6811599.1"/>
    </source>
</evidence>
<accession>A0A6S6SSR2</accession>
<evidence type="ECO:0000259" key="1">
    <source>
        <dbReference type="Pfam" id="PF00107"/>
    </source>
</evidence>
<proteinExistence type="predicted"/>
<dbReference type="SUPFAM" id="SSF51735">
    <property type="entry name" value="NAD(P)-binding Rossmann-fold domains"/>
    <property type="match status" value="1"/>
</dbReference>
<dbReference type="InterPro" id="IPR036291">
    <property type="entry name" value="NAD(P)-bd_dom_sf"/>
</dbReference>
<gene>
    <name evidence="2" type="ORF">HELGO_WM33487</name>
</gene>
<feature type="domain" description="Alcohol dehydrogenase-like C-terminal" evidence="1">
    <location>
        <begin position="9"/>
        <end position="128"/>
    </location>
</feature>
<dbReference type="AlphaFoldDB" id="A0A6S6SSR2"/>
<dbReference type="Gene3D" id="3.40.50.720">
    <property type="entry name" value="NAD(P)-binding Rossmann-like Domain"/>
    <property type="match status" value="1"/>
</dbReference>
<dbReference type="InterPro" id="IPR045010">
    <property type="entry name" value="MDR_fam"/>
</dbReference>
<dbReference type="Pfam" id="PF00107">
    <property type="entry name" value="ADH_zinc_N"/>
    <property type="match status" value="1"/>
</dbReference>
<reference evidence="2" key="1">
    <citation type="submission" date="2020-01" db="EMBL/GenBank/DDBJ databases">
        <authorList>
            <person name="Meier V. D."/>
            <person name="Meier V D."/>
        </authorList>
    </citation>
    <scope>NUCLEOTIDE SEQUENCE</scope>
    <source>
        <strain evidence="2">HLG_WM_MAG_09</strain>
    </source>
</reference>
<organism evidence="2">
    <name type="scientific">uncultured Thiotrichaceae bacterium</name>
    <dbReference type="NCBI Taxonomy" id="298394"/>
    <lineage>
        <taxon>Bacteria</taxon>
        <taxon>Pseudomonadati</taxon>
        <taxon>Pseudomonadota</taxon>
        <taxon>Gammaproteobacteria</taxon>
        <taxon>Thiotrichales</taxon>
        <taxon>Thiotrichaceae</taxon>
        <taxon>environmental samples</taxon>
    </lineage>
</organism>
<name>A0A6S6SSR2_9GAMM</name>
<sequence length="130" mass="14217">MLRTEYLSLLVGQIAKIKGCRVVGIAGGEKKCRHAVENLGFDVCIDHYQDDMEQQLAAACAEGIDVYFENVGGRILQAVLPLVNEGARIPVCGLISAYNATSLPDGPDRTALLMRTMLAKQVTMRGFYRL</sequence>
<dbReference type="GO" id="GO:0016628">
    <property type="term" value="F:oxidoreductase activity, acting on the CH-CH group of donors, NAD or NADP as acceptor"/>
    <property type="evidence" value="ECO:0007669"/>
    <property type="project" value="InterPro"/>
</dbReference>
<protein>
    <submittedName>
        <fullName evidence="2">Oxidoreductase YncB</fullName>
    </submittedName>
</protein>
<dbReference type="InterPro" id="IPR013149">
    <property type="entry name" value="ADH-like_C"/>
</dbReference>
<dbReference type="PANTHER" id="PTHR43205:SF7">
    <property type="entry name" value="PROSTAGLANDIN REDUCTASE 1"/>
    <property type="match status" value="1"/>
</dbReference>